<keyword evidence="2" id="KW-1185">Reference proteome</keyword>
<name>A0A4R6UEG9_9BURK</name>
<accession>A0A4R6UEG9</accession>
<reference evidence="1 2" key="1">
    <citation type="submission" date="2019-03" db="EMBL/GenBank/DDBJ databases">
        <title>Genomic Encyclopedia of Type Strains, Phase IV (KMG-IV): sequencing the most valuable type-strain genomes for metagenomic binning, comparative biology and taxonomic classification.</title>
        <authorList>
            <person name="Goeker M."/>
        </authorList>
    </citation>
    <scope>NUCLEOTIDE SEQUENCE [LARGE SCALE GENOMIC DNA]</scope>
    <source>
        <strain evidence="1 2">DSM 19605</strain>
    </source>
</reference>
<proteinExistence type="predicted"/>
<evidence type="ECO:0000313" key="2">
    <source>
        <dbReference type="Proteomes" id="UP000295510"/>
    </source>
</evidence>
<dbReference type="AlphaFoldDB" id="A0A4R6UEG9"/>
<organism evidence="1 2">
    <name type="scientific">Tepidicella xavieri</name>
    <dbReference type="NCBI Taxonomy" id="360241"/>
    <lineage>
        <taxon>Bacteria</taxon>
        <taxon>Pseudomonadati</taxon>
        <taxon>Pseudomonadota</taxon>
        <taxon>Betaproteobacteria</taxon>
        <taxon>Burkholderiales</taxon>
        <taxon>Tepidicella</taxon>
    </lineage>
</organism>
<dbReference type="Proteomes" id="UP000295510">
    <property type="component" value="Unassembled WGS sequence"/>
</dbReference>
<dbReference type="EMBL" id="SNYL01000007">
    <property type="protein sequence ID" value="TDQ43235.1"/>
    <property type="molecule type" value="Genomic_DNA"/>
</dbReference>
<comment type="caution">
    <text evidence="1">The sequence shown here is derived from an EMBL/GenBank/DDBJ whole genome shotgun (WGS) entry which is preliminary data.</text>
</comment>
<protein>
    <recommendedName>
        <fullName evidence="3">Lipoprotein</fullName>
    </recommendedName>
</protein>
<gene>
    <name evidence="1" type="ORF">DFR43_1071</name>
</gene>
<evidence type="ECO:0000313" key="1">
    <source>
        <dbReference type="EMBL" id="TDQ43235.1"/>
    </source>
</evidence>
<sequence length="271" mass="31048">MLVTLLTGCSLVSVTYNRLPTWMLWRLDAMLGLTDTQSAVVRPALADWHDWHRQAHLPRYAAALRQWQTLARDDLTADQVCQAFEQVREWGLQAAERLLPVMAALAPSLSDAQIDRWNRHQRRQDARFAQDFIDPPGQVSPQRLKRAIDRAEMLYGRLDDDQRAWLAQRLADNPFDGEHALAQRQRRHAETVATVERIRAGADPVREVQAGWNRVLVPPTEAERRASEQQTLAACVQLAELHNRTTAAQRERAVQRLQGFEREFLALSNGR</sequence>
<dbReference type="OrthoDB" id="5767052at2"/>
<evidence type="ECO:0008006" key="3">
    <source>
        <dbReference type="Google" id="ProtNLM"/>
    </source>
</evidence>
<dbReference type="Pfam" id="PF19795">
    <property type="entry name" value="DUF6279"/>
    <property type="match status" value="1"/>
</dbReference>